<dbReference type="AlphaFoldDB" id="A0A7T0C1B4"/>
<sequence>MDIEVTKTTGNAPVEAPRLSSSTAKPAPAKAPAVNVQTSEVEDSVSLSKEAKNALTQSEVNRAGKQGSKEAVNTESGSSNTPSSVERKLSVTDDNQVVLKIIDGKTQKLVRQIPAEEVVRLKDAMRNFIDRL</sequence>
<feature type="compositionally biased region" description="Polar residues" evidence="1">
    <location>
        <begin position="71"/>
        <end position="84"/>
    </location>
</feature>
<keyword evidence="2" id="KW-0969">Cilium</keyword>
<reference evidence="3" key="1">
    <citation type="submission" date="2020-02" db="EMBL/GenBank/DDBJ databases">
        <title>Genomic and physiological characterization of two novel Nitrospinaceae genera.</title>
        <authorList>
            <person name="Mueller A.J."/>
            <person name="Jung M.-Y."/>
            <person name="Strachan C.R."/>
            <person name="Herbold C.W."/>
            <person name="Kirkegaard R.H."/>
            <person name="Daims H."/>
        </authorList>
    </citation>
    <scope>NUCLEOTIDE SEQUENCE [LARGE SCALE GENOMIC DNA]</scope>
</reference>
<protein>
    <submittedName>
        <fullName evidence="2">Flagellar protein FlaG</fullName>
    </submittedName>
</protein>
<dbReference type="Gene3D" id="3.30.160.170">
    <property type="entry name" value="FlaG-like"/>
    <property type="match status" value="1"/>
</dbReference>
<dbReference type="SUPFAM" id="SSF160214">
    <property type="entry name" value="FlaG-like"/>
    <property type="match status" value="1"/>
</dbReference>
<feature type="compositionally biased region" description="Polar residues" evidence="1">
    <location>
        <begin position="1"/>
        <end position="11"/>
    </location>
</feature>
<name>A0A7T0C1B4_9BACT</name>
<dbReference type="KEGG" id="nva:G3M78_04630"/>
<organism evidence="2 3">
    <name type="scientific">Candidatus Nitrohelix vancouverensis</name>
    <dbReference type="NCBI Taxonomy" id="2705534"/>
    <lineage>
        <taxon>Bacteria</taxon>
        <taxon>Pseudomonadati</taxon>
        <taxon>Nitrospinota/Tectimicrobiota group</taxon>
        <taxon>Nitrospinota</taxon>
        <taxon>Nitrospinia</taxon>
        <taxon>Nitrospinales</taxon>
        <taxon>Nitrospinaceae</taxon>
        <taxon>Candidatus Nitrohelix</taxon>
    </lineage>
</organism>
<dbReference type="Pfam" id="PF03646">
    <property type="entry name" value="FlaG"/>
    <property type="match status" value="1"/>
</dbReference>
<evidence type="ECO:0000313" key="3">
    <source>
        <dbReference type="Proteomes" id="UP000594464"/>
    </source>
</evidence>
<keyword evidence="2" id="KW-0966">Cell projection</keyword>
<accession>A0A7T0C1B4</accession>
<feature type="compositionally biased region" description="Low complexity" evidence="1">
    <location>
        <begin position="24"/>
        <end position="33"/>
    </location>
</feature>
<keyword evidence="2" id="KW-0282">Flagellum</keyword>
<gene>
    <name evidence="2" type="ORF">G3M78_04630</name>
</gene>
<feature type="region of interest" description="Disordered" evidence="1">
    <location>
        <begin position="1"/>
        <end position="90"/>
    </location>
</feature>
<evidence type="ECO:0000256" key="1">
    <source>
        <dbReference type="SAM" id="MobiDB-lite"/>
    </source>
</evidence>
<dbReference type="EMBL" id="CP048620">
    <property type="protein sequence ID" value="QPJ64712.1"/>
    <property type="molecule type" value="Genomic_DNA"/>
</dbReference>
<dbReference type="InterPro" id="IPR035924">
    <property type="entry name" value="FlaG-like_sf"/>
</dbReference>
<dbReference type="Proteomes" id="UP000594464">
    <property type="component" value="Chromosome"/>
</dbReference>
<proteinExistence type="predicted"/>
<evidence type="ECO:0000313" key="2">
    <source>
        <dbReference type="EMBL" id="QPJ64712.1"/>
    </source>
</evidence>
<dbReference type="InterPro" id="IPR005186">
    <property type="entry name" value="FlaG"/>
</dbReference>